<organism evidence="3 4">
    <name type="scientific">Entomomonas moraniae</name>
    <dbReference type="NCBI Taxonomy" id="2213226"/>
    <lineage>
        <taxon>Bacteria</taxon>
        <taxon>Pseudomonadati</taxon>
        <taxon>Pseudomonadota</taxon>
        <taxon>Gammaproteobacteria</taxon>
        <taxon>Pseudomonadales</taxon>
        <taxon>Pseudomonadaceae</taxon>
        <taxon>Entomomonas</taxon>
    </lineage>
</organism>
<evidence type="ECO:0000256" key="1">
    <source>
        <dbReference type="SAM" id="SignalP"/>
    </source>
</evidence>
<evidence type="ECO:0000313" key="3">
    <source>
        <dbReference type="EMBL" id="AZS50493.1"/>
    </source>
</evidence>
<dbReference type="PANTHER" id="PTHR33420:SF10">
    <property type="entry name" value="FIMBRIAE MAJOR SUBUNIT"/>
    <property type="match status" value="1"/>
</dbReference>
<name>A0A3Q9JLL9_9GAMM</name>
<dbReference type="GO" id="GO:0009289">
    <property type="term" value="C:pilus"/>
    <property type="evidence" value="ECO:0007669"/>
    <property type="project" value="InterPro"/>
</dbReference>
<feature type="domain" description="Fimbrial-type adhesion" evidence="2">
    <location>
        <begin position="24"/>
        <end position="170"/>
    </location>
</feature>
<reference evidence="4" key="1">
    <citation type="submission" date="2018-06" db="EMBL/GenBank/DDBJ databases">
        <title>Complete genome of Pseudomonas insecticola strain QZS01.</title>
        <authorList>
            <person name="Wang J."/>
            <person name="Su Q."/>
        </authorList>
    </citation>
    <scope>NUCLEOTIDE SEQUENCE [LARGE SCALE GENOMIC DNA]</scope>
    <source>
        <strain evidence="4">QZS01</strain>
    </source>
</reference>
<dbReference type="AlphaFoldDB" id="A0A3Q9JLL9"/>
<dbReference type="InterPro" id="IPR000259">
    <property type="entry name" value="Adhesion_dom_fimbrial"/>
</dbReference>
<dbReference type="Gene3D" id="2.60.40.1090">
    <property type="entry name" value="Fimbrial-type adhesion domain"/>
    <property type="match status" value="1"/>
</dbReference>
<accession>A0A3Q9JLL9</accession>
<dbReference type="InterPro" id="IPR008966">
    <property type="entry name" value="Adhesion_dom_sf"/>
</dbReference>
<dbReference type="KEGG" id="emo:DM558_06760"/>
<dbReference type="RefSeq" id="WP_127162889.1">
    <property type="nucleotide sequence ID" value="NZ_CP029822.1"/>
</dbReference>
<feature type="signal peptide" evidence="1">
    <location>
        <begin position="1"/>
        <end position="18"/>
    </location>
</feature>
<keyword evidence="1" id="KW-0732">Signal</keyword>
<proteinExistence type="predicted"/>
<dbReference type="Pfam" id="PF00419">
    <property type="entry name" value="Fimbrial"/>
    <property type="match status" value="1"/>
</dbReference>
<evidence type="ECO:0000259" key="2">
    <source>
        <dbReference type="Pfam" id="PF00419"/>
    </source>
</evidence>
<feature type="chain" id="PRO_5018656528" evidence="1">
    <location>
        <begin position="19"/>
        <end position="170"/>
    </location>
</feature>
<evidence type="ECO:0000313" key="4">
    <source>
        <dbReference type="Proteomes" id="UP000273143"/>
    </source>
</evidence>
<dbReference type="InterPro" id="IPR050263">
    <property type="entry name" value="Bact_Fimbrial_Adh_Pro"/>
</dbReference>
<keyword evidence="4" id="KW-1185">Reference proteome</keyword>
<dbReference type="InterPro" id="IPR036937">
    <property type="entry name" value="Adhesion_dom_fimbrial_sf"/>
</dbReference>
<gene>
    <name evidence="3" type="ORF">DM558_06760</name>
</gene>
<dbReference type="EMBL" id="CP029822">
    <property type="protein sequence ID" value="AZS50493.1"/>
    <property type="molecule type" value="Genomic_DNA"/>
</dbReference>
<sequence length="170" mass="17277">MKYVILASLFALPIASYAQQSNVITFKGQVDDVTCTVTVNGTASTPIILLQTAKTSNLAAAGNTAMPTEFDLQLTDCGAAKTATAQLIGNNVTTKGNLGNTGTATNVSIQIVDNGTPITFVGSTAVQAGIDTALASGSGTIPLVAQYYAEATGVTAGTVQATMQYAVTYK</sequence>
<protein>
    <submittedName>
        <fullName evidence="3">Type 1 fimbrial protein</fullName>
    </submittedName>
</protein>
<dbReference type="PANTHER" id="PTHR33420">
    <property type="entry name" value="FIMBRIAL SUBUNIT ELFA-RELATED"/>
    <property type="match status" value="1"/>
</dbReference>
<dbReference type="GO" id="GO:0043709">
    <property type="term" value="P:cell adhesion involved in single-species biofilm formation"/>
    <property type="evidence" value="ECO:0007669"/>
    <property type="project" value="TreeGrafter"/>
</dbReference>
<dbReference type="Proteomes" id="UP000273143">
    <property type="component" value="Chromosome"/>
</dbReference>
<dbReference type="SUPFAM" id="SSF49401">
    <property type="entry name" value="Bacterial adhesins"/>
    <property type="match status" value="1"/>
</dbReference>